<dbReference type="AlphaFoldDB" id="A0A0A9AAQ0"/>
<accession>A0A0A9AAQ0</accession>
<organism evidence="1">
    <name type="scientific">Arundo donax</name>
    <name type="common">Giant reed</name>
    <name type="synonym">Donax arundinaceus</name>
    <dbReference type="NCBI Taxonomy" id="35708"/>
    <lineage>
        <taxon>Eukaryota</taxon>
        <taxon>Viridiplantae</taxon>
        <taxon>Streptophyta</taxon>
        <taxon>Embryophyta</taxon>
        <taxon>Tracheophyta</taxon>
        <taxon>Spermatophyta</taxon>
        <taxon>Magnoliopsida</taxon>
        <taxon>Liliopsida</taxon>
        <taxon>Poales</taxon>
        <taxon>Poaceae</taxon>
        <taxon>PACMAD clade</taxon>
        <taxon>Arundinoideae</taxon>
        <taxon>Arundineae</taxon>
        <taxon>Arundo</taxon>
    </lineage>
</organism>
<protein>
    <submittedName>
        <fullName evidence="1">Uncharacterized protein</fullName>
    </submittedName>
</protein>
<name>A0A0A9AAQ0_ARUDO</name>
<dbReference type="EMBL" id="GBRH01253798">
    <property type="protein sequence ID" value="JAD44097.1"/>
    <property type="molecule type" value="Transcribed_RNA"/>
</dbReference>
<proteinExistence type="predicted"/>
<reference evidence="1" key="2">
    <citation type="journal article" date="2015" name="Data Brief">
        <title>Shoot transcriptome of the giant reed, Arundo donax.</title>
        <authorList>
            <person name="Barrero R.A."/>
            <person name="Guerrero F.D."/>
            <person name="Moolhuijzen P."/>
            <person name="Goolsby J.A."/>
            <person name="Tidwell J."/>
            <person name="Bellgard S.E."/>
            <person name="Bellgard M.I."/>
        </authorList>
    </citation>
    <scope>NUCLEOTIDE SEQUENCE</scope>
    <source>
        <tissue evidence="1">Shoot tissue taken approximately 20 cm above the soil surface</tissue>
    </source>
</reference>
<reference evidence="1" key="1">
    <citation type="submission" date="2014-09" db="EMBL/GenBank/DDBJ databases">
        <authorList>
            <person name="Magalhaes I.L.F."/>
            <person name="Oliveira U."/>
            <person name="Santos F.R."/>
            <person name="Vidigal T.H.D.A."/>
            <person name="Brescovit A.D."/>
            <person name="Santos A.J."/>
        </authorList>
    </citation>
    <scope>NUCLEOTIDE SEQUENCE</scope>
    <source>
        <tissue evidence="1">Shoot tissue taken approximately 20 cm above the soil surface</tissue>
    </source>
</reference>
<sequence length="51" mass="5884">MLVSAIQFLPGDYFSFLDTIFQRGFDFPRYSIDSSMRLKDCKIFTSASNCC</sequence>
<evidence type="ECO:0000313" key="1">
    <source>
        <dbReference type="EMBL" id="JAD44097.1"/>
    </source>
</evidence>